<dbReference type="AlphaFoldDB" id="A0A363NPF7"/>
<dbReference type="EMBL" id="QCXX01000006">
    <property type="protein sequence ID" value="PUV22658.1"/>
    <property type="molecule type" value="Genomic_DNA"/>
</dbReference>
<dbReference type="Gene3D" id="1.10.287.110">
    <property type="entry name" value="DnaJ domain"/>
    <property type="match status" value="1"/>
</dbReference>
<feature type="domain" description="J" evidence="1">
    <location>
        <begin position="6"/>
        <end position="67"/>
    </location>
</feature>
<dbReference type="Proteomes" id="UP000250831">
    <property type="component" value="Unassembled WGS sequence"/>
</dbReference>
<dbReference type="SUPFAM" id="SSF46565">
    <property type="entry name" value="Chaperone J-domain"/>
    <property type="match status" value="1"/>
</dbReference>
<name>A0A363NPF7_9SPHI</name>
<dbReference type="RefSeq" id="WP_108635688.1">
    <property type="nucleotide sequence ID" value="NZ_DAMCKI010000001.1"/>
</dbReference>
<dbReference type="OrthoDB" id="665715at2"/>
<dbReference type="CDD" id="cd06257">
    <property type="entry name" value="DnaJ"/>
    <property type="match status" value="1"/>
</dbReference>
<evidence type="ECO:0000259" key="1">
    <source>
        <dbReference type="PROSITE" id="PS50076"/>
    </source>
</evidence>
<dbReference type="SMART" id="SM00271">
    <property type="entry name" value="DnaJ"/>
    <property type="match status" value="1"/>
</dbReference>
<keyword evidence="3" id="KW-1185">Reference proteome</keyword>
<protein>
    <submittedName>
        <fullName evidence="2">Molecular chaperone DnaJ</fullName>
    </submittedName>
</protein>
<gene>
    <name evidence="2" type="ORF">DCO56_20900</name>
</gene>
<proteinExistence type="predicted"/>
<dbReference type="InterPro" id="IPR025309">
    <property type="entry name" value="KTSC_dom"/>
</dbReference>
<reference evidence="2 3" key="1">
    <citation type="submission" date="2018-04" db="EMBL/GenBank/DDBJ databases">
        <title>Sphingobacterium sp. M46 Genome.</title>
        <authorList>
            <person name="Cheng J."/>
            <person name="Li Y."/>
        </authorList>
    </citation>
    <scope>NUCLEOTIDE SEQUENCE [LARGE SCALE GENOMIC DNA]</scope>
    <source>
        <strain evidence="2 3">M46</strain>
    </source>
</reference>
<dbReference type="InterPro" id="IPR001623">
    <property type="entry name" value="DnaJ_domain"/>
</dbReference>
<dbReference type="InterPro" id="IPR036869">
    <property type="entry name" value="J_dom_sf"/>
</dbReference>
<evidence type="ECO:0000313" key="3">
    <source>
        <dbReference type="Proteomes" id="UP000250831"/>
    </source>
</evidence>
<dbReference type="Pfam" id="PF00226">
    <property type="entry name" value="DnaJ"/>
    <property type="match status" value="1"/>
</dbReference>
<evidence type="ECO:0000313" key="2">
    <source>
        <dbReference type="EMBL" id="PUV22658.1"/>
    </source>
</evidence>
<sequence length="150" mass="17522">MKKIADYRKLLNVDKSADLKTLKSTYRTIMKECHPDKFVNDEEGRLAAEEKSVEMIEAYHFLVSICPETIEQQLPIYTETITNSVIQDIDWKAQILTITFQDGSQYEYFGVQRNDYVKFVNADSLGRFARRHVFHSYPYRNVLKTATVVV</sequence>
<accession>A0A363NPF7</accession>
<organism evidence="2 3">
    <name type="scientific">Sphingobacterium athyrii</name>
    <dbReference type="NCBI Taxonomy" id="2152717"/>
    <lineage>
        <taxon>Bacteria</taxon>
        <taxon>Pseudomonadati</taxon>
        <taxon>Bacteroidota</taxon>
        <taxon>Sphingobacteriia</taxon>
        <taxon>Sphingobacteriales</taxon>
        <taxon>Sphingobacteriaceae</taxon>
        <taxon>Sphingobacterium</taxon>
    </lineage>
</organism>
<dbReference type="Pfam" id="PF13619">
    <property type="entry name" value="KTSC"/>
    <property type="match status" value="1"/>
</dbReference>
<dbReference type="PROSITE" id="PS50076">
    <property type="entry name" value="DNAJ_2"/>
    <property type="match status" value="1"/>
</dbReference>
<comment type="caution">
    <text evidence="2">The sequence shown here is derived from an EMBL/GenBank/DDBJ whole genome shotgun (WGS) entry which is preliminary data.</text>
</comment>